<keyword evidence="3" id="KW-1185">Reference proteome</keyword>
<dbReference type="EMBL" id="VOIH02000009">
    <property type="protein sequence ID" value="KAF3437550.1"/>
    <property type="molecule type" value="Genomic_DNA"/>
</dbReference>
<proteinExistence type="predicted"/>
<evidence type="ECO:0000313" key="3">
    <source>
        <dbReference type="Proteomes" id="UP000796880"/>
    </source>
</evidence>
<keyword evidence="1" id="KW-0732">Signal</keyword>
<accession>A0A8K0E175</accession>
<dbReference type="AlphaFoldDB" id="A0A8K0E175"/>
<organism evidence="2 3">
    <name type="scientific">Rhamnella rubrinervis</name>
    <dbReference type="NCBI Taxonomy" id="2594499"/>
    <lineage>
        <taxon>Eukaryota</taxon>
        <taxon>Viridiplantae</taxon>
        <taxon>Streptophyta</taxon>
        <taxon>Embryophyta</taxon>
        <taxon>Tracheophyta</taxon>
        <taxon>Spermatophyta</taxon>
        <taxon>Magnoliopsida</taxon>
        <taxon>eudicotyledons</taxon>
        <taxon>Gunneridae</taxon>
        <taxon>Pentapetalae</taxon>
        <taxon>rosids</taxon>
        <taxon>fabids</taxon>
        <taxon>Rosales</taxon>
        <taxon>Rhamnaceae</taxon>
        <taxon>rhamnoid group</taxon>
        <taxon>Rhamneae</taxon>
        <taxon>Rhamnella</taxon>
    </lineage>
</organism>
<protein>
    <submittedName>
        <fullName evidence="2">Uncharacterized protein</fullName>
    </submittedName>
</protein>
<feature type="chain" id="PRO_5035419080" evidence="1">
    <location>
        <begin position="18"/>
        <end position="228"/>
    </location>
</feature>
<comment type="caution">
    <text evidence="2">The sequence shown here is derived from an EMBL/GenBank/DDBJ whole genome shotgun (WGS) entry which is preliminary data.</text>
</comment>
<evidence type="ECO:0000313" key="2">
    <source>
        <dbReference type="EMBL" id="KAF3437550.1"/>
    </source>
</evidence>
<sequence>MSLRPLMILLQISLGQGRILTLLALLDLVKVREEIDVVAPDMNEVHVDDLSRDVKEIDLDHVVPSLKRSASPSIFTFMVVVHSCDFRLSPPVYNHIELCKINWIDEIQTSIRTLMRSLCLAYFSFHVELLWLFPTSCKIIGVVLTRVYFKDFKSSPDDSIAYVPFASMIGWYSPRPRASYNSAIHKHKEPNSGVKVLPFAAMIGWYSFRPRASSNSAIQKDKEHERGV</sequence>
<gene>
    <name evidence="2" type="ORF">FNV43_RR20305</name>
</gene>
<feature type="signal peptide" evidence="1">
    <location>
        <begin position="1"/>
        <end position="17"/>
    </location>
</feature>
<name>A0A8K0E175_9ROSA</name>
<evidence type="ECO:0000256" key="1">
    <source>
        <dbReference type="SAM" id="SignalP"/>
    </source>
</evidence>
<dbReference type="Proteomes" id="UP000796880">
    <property type="component" value="Unassembled WGS sequence"/>
</dbReference>
<reference evidence="2" key="1">
    <citation type="submission" date="2020-03" db="EMBL/GenBank/DDBJ databases">
        <title>A high-quality chromosome-level genome assembly of a woody plant with both climbing and erect habits, Rhamnella rubrinervis.</title>
        <authorList>
            <person name="Lu Z."/>
            <person name="Yang Y."/>
            <person name="Zhu X."/>
            <person name="Sun Y."/>
        </authorList>
    </citation>
    <scope>NUCLEOTIDE SEQUENCE</scope>
    <source>
        <strain evidence="2">BYM</strain>
        <tissue evidence="2">Leaf</tissue>
    </source>
</reference>